<dbReference type="GO" id="GO:0006508">
    <property type="term" value="P:proteolysis"/>
    <property type="evidence" value="ECO:0007669"/>
    <property type="project" value="InterPro"/>
</dbReference>
<evidence type="ECO:0000313" key="15">
    <source>
        <dbReference type="Proteomes" id="UP001228113"/>
    </source>
</evidence>
<evidence type="ECO:0000313" key="14">
    <source>
        <dbReference type="EMBL" id="BDU77447.1"/>
    </source>
</evidence>
<dbReference type="Pfam" id="PF00005">
    <property type="entry name" value="ABC_tran"/>
    <property type="match status" value="1"/>
</dbReference>
<dbReference type="GO" id="GO:0140359">
    <property type="term" value="F:ABC-type transporter activity"/>
    <property type="evidence" value="ECO:0007669"/>
    <property type="project" value="InterPro"/>
</dbReference>
<evidence type="ECO:0000256" key="4">
    <source>
        <dbReference type="ARBA" id="ARBA00022692"/>
    </source>
</evidence>
<evidence type="ECO:0000256" key="9">
    <source>
        <dbReference type="ARBA" id="ARBA00023136"/>
    </source>
</evidence>
<keyword evidence="6" id="KW-0067">ATP-binding</keyword>
<gene>
    <name evidence="14" type="ORF">METESE_24050</name>
</gene>
<dbReference type="Gene3D" id="1.20.1560.10">
    <property type="entry name" value="ABC transporter type 1, transmembrane domain"/>
    <property type="match status" value="1"/>
</dbReference>
<evidence type="ECO:0000256" key="7">
    <source>
        <dbReference type="ARBA" id="ARBA00022927"/>
    </source>
</evidence>
<dbReference type="GO" id="GO:0015031">
    <property type="term" value="P:protein transport"/>
    <property type="evidence" value="ECO:0007669"/>
    <property type="project" value="UniProtKB-KW"/>
</dbReference>
<dbReference type="SUPFAM" id="SSF90123">
    <property type="entry name" value="ABC transporter transmembrane region"/>
    <property type="match status" value="1"/>
</dbReference>
<dbReference type="PROSITE" id="PS00211">
    <property type="entry name" value="ABC_TRANSPORTER_1"/>
    <property type="match status" value="1"/>
</dbReference>
<keyword evidence="2" id="KW-0813">Transport</keyword>
<dbReference type="Pfam" id="PF03412">
    <property type="entry name" value="Peptidase_C39"/>
    <property type="match status" value="1"/>
</dbReference>
<proteinExistence type="predicted"/>
<dbReference type="GO" id="GO:0034040">
    <property type="term" value="F:ATPase-coupled lipid transmembrane transporter activity"/>
    <property type="evidence" value="ECO:0007669"/>
    <property type="project" value="TreeGrafter"/>
</dbReference>
<dbReference type="Gene3D" id="3.40.50.300">
    <property type="entry name" value="P-loop containing nucleotide triphosphate hydrolases"/>
    <property type="match status" value="1"/>
</dbReference>
<keyword evidence="5" id="KW-0547">Nucleotide-binding</keyword>
<dbReference type="InterPro" id="IPR003439">
    <property type="entry name" value="ABC_transporter-like_ATP-bd"/>
</dbReference>
<dbReference type="GO" id="GO:0005886">
    <property type="term" value="C:plasma membrane"/>
    <property type="evidence" value="ECO:0007669"/>
    <property type="project" value="UniProtKB-SubCell"/>
</dbReference>
<evidence type="ECO:0000256" key="2">
    <source>
        <dbReference type="ARBA" id="ARBA00022448"/>
    </source>
</evidence>
<sequence>MPILESVEGRDGATAAGILRAAVGYGLEADAYHAEVEELAGLPMPLILHWEFRHFLVLERITGRKVVLMDPAQGRRSLDHGRFRESYTGVAMTFSPGPAFRPRRKRLPSRDRYFAMIREHLPSLGLVLLGSLWLQALGLVLPLGQKVLVDQVLLPRREGWLWGLAAALAGAASAQALLSYSRIRVLQNLQATTNLALARSFMGHLLALPIAFFLQRGNGDLVHRLDSQGEVQNLFTERSVAALLDAFLLAGYATLMVAFHARLGALVILLSLTQVACRWAIRERKARLMAAELAAAGNASSVLVESLSTLETIQVAGAGRVFVQRWADARIPSLNAALERQGLEANLGAVDACLGHLGATLVLLAAGWEVLNHSMTLGTFSAFLTLQTLLLVPLSALLEAWGQLQGLGSHLARLDDVMEARPEPGGDRDPGKLTGAIDLAGVSYHFPGCPEPALAGVDLQVKAGSMVALAGPTGAGKSTLARLLLGMHVPDEGSIRFDGLDLRTLDLPHLRRNLGVVHQDTFLLNDTVWANLALQAPDLPRERLIEAARSARVHEVLSALPQGYDTVIGENGLTLSGGQRQRLALARALAPRPAILLLDEATSALDPETEAAVHRNLAGLGCTRIVIAHRLATLADADLILVLERGRVVQRGRYRELAECPGLFRTMVECERGPNP</sequence>
<keyword evidence="3" id="KW-1003">Cell membrane</keyword>
<evidence type="ECO:0000256" key="8">
    <source>
        <dbReference type="ARBA" id="ARBA00022989"/>
    </source>
</evidence>
<feature type="transmembrane region" description="Helical" evidence="11">
    <location>
        <begin position="160"/>
        <end position="180"/>
    </location>
</feature>
<feature type="transmembrane region" description="Helical" evidence="11">
    <location>
        <begin position="121"/>
        <end position="140"/>
    </location>
</feature>
<name>A0AA48H0L7_9BACT</name>
<reference evidence="14" key="1">
    <citation type="journal article" date="2023" name="Int. J. Syst. Evol. Microbiol.">
        <title>Mesoterricola silvestris gen. nov., sp. nov., Mesoterricola sediminis sp. nov., Geothrix oryzae sp. nov., Geothrix edaphica sp. nov., Geothrix rubra sp. nov., and Geothrix limicola sp. nov., six novel members of Acidobacteriota isolated from soils.</title>
        <authorList>
            <person name="Itoh H."/>
            <person name="Sugisawa Y."/>
            <person name="Mise K."/>
            <person name="Xu Z."/>
            <person name="Kuniyasu M."/>
            <person name="Ushijima N."/>
            <person name="Kawano K."/>
            <person name="Kobayashi E."/>
            <person name="Shiratori Y."/>
            <person name="Masuda Y."/>
            <person name="Senoo K."/>
        </authorList>
    </citation>
    <scope>NUCLEOTIDE SEQUENCE</scope>
    <source>
        <strain evidence="14">W786</strain>
    </source>
</reference>
<organism evidence="14 15">
    <name type="scientific">Mesoterricola sediminis</name>
    <dbReference type="NCBI Taxonomy" id="2927980"/>
    <lineage>
        <taxon>Bacteria</taxon>
        <taxon>Pseudomonadati</taxon>
        <taxon>Acidobacteriota</taxon>
        <taxon>Holophagae</taxon>
        <taxon>Holophagales</taxon>
        <taxon>Holophagaceae</taxon>
        <taxon>Mesoterricola</taxon>
    </lineage>
</organism>
<dbReference type="PROSITE" id="PS50893">
    <property type="entry name" value="ABC_TRANSPORTER_2"/>
    <property type="match status" value="1"/>
</dbReference>
<dbReference type="InterPro" id="IPR039421">
    <property type="entry name" value="Type_1_exporter"/>
</dbReference>
<evidence type="ECO:0000256" key="3">
    <source>
        <dbReference type="ARBA" id="ARBA00022475"/>
    </source>
</evidence>
<keyword evidence="15" id="KW-1185">Reference proteome</keyword>
<comment type="subcellular location">
    <subcellularLocation>
        <location evidence="1">Cell membrane</location>
        <topology evidence="1">Multi-pass membrane protein</topology>
    </subcellularLocation>
</comment>
<feature type="domain" description="ABC transmembrane type-1" evidence="13">
    <location>
        <begin position="126"/>
        <end position="406"/>
    </location>
</feature>
<dbReference type="InterPro" id="IPR003593">
    <property type="entry name" value="AAA+_ATPase"/>
</dbReference>
<evidence type="ECO:0000259" key="12">
    <source>
        <dbReference type="PROSITE" id="PS50893"/>
    </source>
</evidence>
<dbReference type="GO" id="GO:0043213">
    <property type="term" value="P:bacteriocin transport"/>
    <property type="evidence" value="ECO:0007669"/>
    <property type="project" value="UniProtKB-KW"/>
</dbReference>
<dbReference type="GO" id="GO:0016887">
    <property type="term" value="F:ATP hydrolysis activity"/>
    <property type="evidence" value="ECO:0007669"/>
    <property type="project" value="InterPro"/>
</dbReference>
<keyword evidence="8 11" id="KW-1133">Transmembrane helix</keyword>
<accession>A0AA48H0L7</accession>
<feature type="domain" description="ABC transporter" evidence="12">
    <location>
        <begin position="437"/>
        <end position="670"/>
    </location>
</feature>
<dbReference type="RefSeq" id="WP_316410281.1">
    <property type="nucleotide sequence ID" value="NZ_AP027081.1"/>
</dbReference>
<dbReference type="KEGG" id="msea:METESE_24050"/>
<evidence type="ECO:0000256" key="6">
    <source>
        <dbReference type="ARBA" id="ARBA00022840"/>
    </source>
</evidence>
<dbReference type="InterPro" id="IPR027417">
    <property type="entry name" value="P-loop_NTPase"/>
</dbReference>
<dbReference type="InterPro" id="IPR005074">
    <property type="entry name" value="Peptidase_C39"/>
</dbReference>
<dbReference type="GO" id="GO:0008233">
    <property type="term" value="F:peptidase activity"/>
    <property type="evidence" value="ECO:0007669"/>
    <property type="project" value="InterPro"/>
</dbReference>
<evidence type="ECO:0000259" key="13">
    <source>
        <dbReference type="PROSITE" id="PS50929"/>
    </source>
</evidence>
<keyword evidence="10" id="KW-0080">Bacteriocin transport</keyword>
<dbReference type="PANTHER" id="PTHR24221">
    <property type="entry name" value="ATP-BINDING CASSETTE SUB-FAMILY B"/>
    <property type="match status" value="1"/>
</dbReference>
<keyword evidence="9 11" id="KW-0472">Membrane</keyword>
<dbReference type="InterPro" id="IPR011527">
    <property type="entry name" value="ABC1_TM_dom"/>
</dbReference>
<dbReference type="EMBL" id="AP027081">
    <property type="protein sequence ID" value="BDU77447.1"/>
    <property type="molecule type" value="Genomic_DNA"/>
</dbReference>
<evidence type="ECO:0000256" key="10">
    <source>
        <dbReference type="ARBA" id="ARBA00043264"/>
    </source>
</evidence>
<dbReference type="PANTHER" id="PTHR24221:SF654">
    <property type="entry name" value="ATP-BINDING CASSETTE SUB-FAMILY B MEMBER 6"/>
    <property type="match status" value="1"/>
</dbReference>
<dbReference type="Proteomes" id="UP001228113">
    <property type="component" value="Chromosome"/>
</dbReference>
<evidence type="ECO:0000256" key="5">
    <source>
        <dbReference type="ARBA" id="ARBA00022741"/>
    </source>
</evidence>
<protein>
    <submittedName>
        <fullName evidence="14">NHLP family bacteriocin export ABC transporter peptidase/permease/ATPase</fullName>
    </submittedName>
</protein>
<keyword evidence="7" id="KW-0653">Protein transport</keyword>
<evidence type="ECO:0000256" key="1">
    <source>
        <dbReference type="ARBA" id="ARBA00004651"/>
    </source>
</evidence>
<dbReference type="SUPFAM" id="SSF52540">
    <property type="entry name" value="P-loop containing nucleoside triphosphate hydrolases"/>
    <property type="match status" value="1"/>
</dbReference>
<dbReference type="InterPro" id="IPR036640">
    <property type="entry name" value="ABC1_TM_sf"/>
</dbReference>
<dbReference type="FunFam" id="3.40.50.300:FF:000299">
    <property type="entry name" value="ABC transporter ATP-binding protein/permease"/>
    <property type="match status" value="1"/>
</dbReference>
<dbReference type="PROSITE" id="PS50929">
    <property type="entry name" value="ABC_TM1F"/>
    <property type="match status" value="1"/>
</dbReference>
<dbReference type="InterPro" id="IPR017871">
    <property type="entry name" value="ABC_transporter-like_CS"/>
</dbReference>
<dbReference type="Pfam" id="PF00664">
    <property type="entry name" value="ABC_membrane"/>
    <property type="match status" value="1"/>
</dbReference>
<dbReference type="Gene3D" id="3.90.70.10">
    <property type="entry name" value="Cysteine proteinases"/>
    <property type="match status" value="1"/>
</dbReference>
<dbReference type="AlphaFoldDB" id="A0AA48H0L7"/>
<dbReference type="GO" id="GO:0005524">
    <property type="term" value="F:ATP binding"/>
    <property type="evidence" value="ECO:0007669"/>
    <property type="project" value="UniProtKB-KW"/>
</dbReference>
<dbReference type="SMART" id="SM00382">
    <property type="entry name" value="AAA"/>
    <property type="match status" value="1"/>
</dbReference>
<evidence type="ECO:0000256" key="11">
    <source>
        <dbReference type="SAM" id="Phobius"/>
    </source>
</evidence>
<keyword evidence="4 11" id="KW-0812">Transmembrane</keyword>